<reference evidence="1 2" key="1">
    <citation type="submission" date="2024-05" db="EMBL/GenBank/DDBJ databases">
        <title>Haplotype-resolved chromosome-level genome assembly of Huyou (Citrus changshanensis).</title>
        <authorList>
            <person name="Miao C."/>
            <person name="Chen W."/>
            <person name="Wu Y."/>
            <person name="Wang L."/>
            <person name="Zhao S."/>
            <person name="Grierson D."/>
            <person name="Xu C."/>
            <person name="Chen K."/>
        </authorList>
    </citation>
    <scope>NUCLEOTIDE SEQUENCE [LARGE SCALE GENOMIC DNA]</scope>
    <source>
        <strain evidence="1">01-14</strain>
        <tissue evidence="1">Leaf</tissue>
    </source>
</reference>
<protein>
    <submittedName>
        <fullName evidence="1">Uncharacterized protein</fullName>
    </submittedName>
</protein>
<dbReference type="EMBL" id="JBCGBO010000001">
    <property type="protein sequence ID" value="KAK9229771.1"/>
    <property type="molecule type" value="Genomic_DNA"/>
</dbReference>
<evidence type="ECO:0000313" key="2">
    <source>
        <dbReference type="Proteomes" id="UP001428341"/>
    </source>
</evidence>
<sequence>MLTGFLGFAIGPLRDREVNLLASEGLGFVRFLETIPHQIRTDVRLAKENDDDGDEG</sequence>
<dbReference type="AlphaFoldDB" id="A0AAP0R3D0"/>
<evidence type="ECO:0000313" key="1">
    <source>
        <dbReference type="EMBL" id="KAK9229771.1"/>
    </source>
</evidence>
<comment type="caution">
    <text evidence="1">The sequence shown here is derived from an EMBL/GenBank/DDBJ whole genome shotgun (WGS) entry which is preliminary data.</text>
</comment>
<proteinExistence type="predicted"/>
<dbReference type="Proteomes" id="UP001428341">
    <property type="component" value="Unassembled WGS sequence"/>
</dbReference>
<name>A0AAP0R3D0_9ROSI</name>
<organism evidence="1 2">
    <name type="scientific">Citrus x changshan-huyou</name>
    <dbReference type="NCBI Taxonomy" id="2935761"/>
    <lineage>
        <taxon>Eukaryota</taxon>
        <taxon>Viridiplantae</taxon>
        <taxon>Streptophyta</taxon>
        <taxon>Embryophyta</taxon>
        <taxon>Tracheophyta</taxon>
        <taxon>Spermatophyta</taxon>
        <taxon>Magnoliopsida</taxon>
        <taxon>eudicotyledons</taxon>
        <taxon>Gunneridae</taxon>
        <taxon>Pentapetalae</taxon>
        <taxon>rosids</taxon>
        <taxon>malvids</taxon>
        <taxon>Sapindales</taxon>
        <taxon>Rutaceae</taxon>
        <taxon>Aurantioideae</taxon>
        <taxon>Citrus</taxon>
    </lineage>
</organism>
<accession>A0AAP0R3D0</accession>
<keyword evidence="2" id="KW-1185">Reference proteome</keyword>
<gene>
    <name evidence="1" type="ORF">WN944_022737</name>
</gene>